<dbReference type="AlphaFoldDB" id="A0A444UBS6"/>
<reference evidence="1 2" key="1">
    <citation type="submission" date="2019-01" db="EMBL/GenBank/DDBJ databases">
        <title>Draft Genome and Complete Hox-Cluster Characterization of the Sterlet Sturgeon (Acipenser ruthenus).</title>
        <authorList>
            <person name="Wei Q."/>
        </authorList>
    </citation>
    <scope>NUCLEOTIDE SEQUENCE [LARGE SCALE GENOMIC DNA]</scope>
    <source>
        <strain evidence="1">WHYD16114868_AA</strain>
        <tissue evidence="1">Blood</tissue>
    </source>
</reference>
<organism evidence="1 2">
    <name type="scientific">Acipenser ruthenus</name>
    <name type="common">Sterlet sturgeon</name>
    <dbReference type="NCBI Taxonomy" id="7906"/>
    <lineage>
        <taxon>Eukaryota</taxon>
        <taxon>Metazoa</taxon>
        <taxon>Chordata</taxon>
        <taxon>Craniata</taxon>
        <taxon>Vertebrata</taxon>
        <taxon>Euteleostomi</taxon>
        <taxon>Actinopterygii</taxon>
        <taxon>Chondrostei</taxon>
        <taxon>Acipenseriformes</taxon>
        <taxon>Acipenseridae</taxon>
        <taxon>Acipenser</taxon>
    </lineage>
</organism>
<comment type="caution">
    <text evidence="1">The sequence shown here is derived from an EMBL/GenBank/DDBJ whole genome shotgun (WGS) entry which is preliminary data.</text>
</comment>
<dbReference type="Proteomes" id="UP000289886">
    <property type="component" value="Unassembled WGS sequence"/>
</dbReference>
<dbReference type="EMBL" id="SCEB01214886">
    <property type="protein sequence ID" value="RXM32598.1"/>
    <property type="molecule type" value="Genomic_DNA"/>
</dbReference>
<sequence length="104" mass="12537">MPMVIDALRQRDGVRWRAWQRGHRPRSLEEDVELVLCYLEADMERTTAQMDLVKTVNYLRAQALNHRLFREFLSHYDAEYNDIILHSEICWLSRGRVLERFGIF</sequence>
<evidence type="ECO:0000313" key="2">
    <source>
        <dbReference type="Proteomes" id="UP000289886"/>
    </source>
</evidence>
<proteinExistence type="predicted"/>
<name>A0A444UBS6_ACIRT</name>
<protein>
    <submittedName>
        <fullName evidence="1">SCAN domain-containing protein 3</fullName>
    </submittedName>
</protein>
<accession>A0A444UBS6</accession>
<gene>
    <name evidence="1" type="ORF">EOD39_6077</name>
</gene>
<keyword evidence="2" id="KW-1185">Reference proteome</keyword>
<dbReference type="PANTHER" id="PTHR45913">
    <property type="entry name" value="EPM2A-INTERACTING PROTEIN 1"/>
    <property type="match status" value="1"/>
</dbReference>
<dbReference type="PANTHER" id="PTHR45913:SF21">
    <property type="entry name" value="DUF4371 DOMAIN-CONTAINING PROTEIN"/>
    <property type="match status" value="1"/>
</dbReference>
<evidence type="ECO:0000313" key="1">
    <source>
        <dbReference type="EMBL" id="RXM32598.1"/>
    </source>
</evidence>